<feature type="compositionally biased region" description="Low complexity" evidence="1">
    <location>
        <begin position="20"/>
        <end position="30"/>
    </location>
</feature>
<protein>
    <submittedName>
        <fullName evidence="2">Uncharacterized protein</fullName>
    </submittedName>
</protein>
<feature type="compositionally biased region" description="Basic residues" evidence="1">
    <location>
        <begin position="1"/>
        <end position="11"/>
    </location>
</feature>
<sequence length="86" mass="9247">MGQTVSRRRPHSLAIPEPFPSSTPSQQSQETDADTNPATTRTRTRRSTLSLPHRLLSSLSKPSLRTRSSTSRLSTSPSAPASSATS</sequence>
<proteinExistence type="predicted"/>
<evidence type="ECO:0000313" key="3">
    <source>
        <dbReference type="Proteomes" id="UP000053820"/>
    </source>
</evidence>
<feature type="compositionally biased region" description="Low complexity" evidence="1">
    <location>
        <begin position="37"/>
        <end position="86"/>
    </location>
</feature>
<gene>
    <name evidence="2" type="ORF">HYDPIDRAFT_114379</name>
</gene>
<dbReference type="Proteomes" id="UP000053820">
    <property type="component" value="Unassembled WGS sequence"/>
</dbReference>
<feature type="region of interest" description="Disordered" evidence="1">
    <location>
        <begin position="1"/>
        <end position="86"/>
    </location>
</feature>
<name>A0A0C9VWZ2_9AGAM</name>
<organism evidence="2 3">
    <name type="scientific">Hydnomerulius pinastri MD-312</name>
    <dbReference type="NCBI Taxonomy" id="994086"/>
    <lineage>
        <taxon>Eukaryota</taxon>
        <taxon>Fungi</taxon>
        <taxon>Dikarya</taxon>
        <taxon>Basidiomycota</taxon>
        <taxon>Agaricomycotina</taxon>
        <taxon>Agaricomycetes</taxon>
        <taxon>Agaricomycetidae</taxon>
        <taxon>Boletales</taxon>
        <taxon>Boletales incertae sedis</taxon>
        <taxon>Leucogyrophana</taxon>
    </lineage>
</organism>
<evidence type="ECO:0000313" key="2">
    <source>
        <dbReference type="EMBL" id="KIJ62700.1"/>
    </source>
</evidence>
<dbReference type="EMBL" id="KN839854">
    <property type="protein sequence ID" value="KIJ62700.1"/>
    <property type="molecule type" value="Genomic_DNA"/>
</dbReference>
<evidence type="ECO:0000256" key="1">
    <source>
        <dbReference type="SAM" id="MobiDB-lite"/>
    </source>
</evidence>
<reference evidence="2 3" key="1">
    <citation type="submission" date="2014-04" db="EMBL/GenBank/DDBJ databases">
        <title>Evolutionary Origins and Diversification of the Mycorrhizal Mutualists.</title>
        <authorList>
            <consortium name="DOE Joint Genome Institute"/>
            <consortium name="Mycorrhizal Genomics Consortium"/>
            <person name="Kohler A."/>
            <person name="Kuo A."/>
            <person name="Nagy L.G."/>
            <person name="Floudas D."/>
            <person name="Copeland A."/>
            <person name="Barry K.W."/>
            <person name="Cichocki N."/>
            <person name="Veneault-Fourrey C."/>
            <person name="LaButti K."/>
            <person name="Lindquist E.A."/>
            <person name="Lipzen A."/>
            <person name="Lundell T."/>
            <person name="Morin E."/>
            <person name="Murat C."/>
            <person name="Riley R."/>
            <person name="Ohm R."/>
            <person name="Sun H."/>
            <person name="Tunlid A."/>
            <person name="Henrissat B."/>
            <person name="Grigoriev I.V."/>
            <person name="Hibbett D.S."/>
            <person name="Martin F."/>
        </authorList>
    </citation>
    <scope>NUCLEOTIDE SEQUENCE [LARGE SCALE GENOMIC DNA]</scope>
    <source>
        <strain evidence="2 3">MD-312</strain>
    </source>
</reference>
<feature type="non-terminal residue" evidence="2">
    <location>
        <position position="86"/>
    </location>
</feature>
<accession>A0A0C9VWZ2</accession>
<dbReference type="HOGENOM" id="CLU_2503869_0_0_1"/>
<dbReference type="AlphaFoldDB" id="A0A0C9VWZ2"/>
<keyword evidence="3" id="KW-1185">Reference proteome</keyword>